<dbReference type="EMBL" id="JANRMS010001090">
    <property type="protein sequence ID" value="KAJ3531164.1"/>
    <property type="molecule type" value="Genomic_DNA"/>
</dbReference>
<evidence type="ECO:0000313" key="1">
    <source>
        <dbReference type="EMBL" id="KAJ3531164.1"/>
    </source>
</evidence>
<comment type="caution">
    <text evidence="1">The sequence shown here is derived from an EMBL/GenBank/DDBJ whole genome shotgun (WGS) entry which is preliminary data.</text>
</comment>
<organism evidence="1 2">
    <name type="scientific">Fusarium decemcellulare</name>
    <dbReference type="NCBI Taxonomy" id="57161"/>
    <lineage>
        <taxon>Eukaryota</taxon>
        <taxon>Fungi</taxon>
        <taxon>Dikarya</taxon>
        <taxon>Ascomycota</taxon>
        <taxon>Pezizomycotina</taxon>
        <taxon>Sordariomycetes</taxon>
        <taxon>Hypocreomycetidae</taxon>
        <taxon>Hypocreales</taxon>
        <taxon>Nectriaceae</taxon>
        <taxon>Fusarium</taxon>
        <taxon>Fusarium decemcellulare species complex</taxon>
    </lineage>
</organism>
<accession>A0ACC1S387</accession>
<sequence length="142" mass="15531">MWIPLSGVVDELVNTLDAKYRINSASRAELMGHHVPVLMLKIGWSEAVKVLTCGYPEALSGVIFVLIGATGFLGASLIKDILDKETTKLIAHIRGAKDLNFAKDRLTRLPKGCCLWQDSWVDRIPGVLGDIAKLRFGLDDAS</sequence>
<proteinExistence type="predicted"/>
<dbReference type="Proteomes" id="UP001148629">
    <property type="component" value="Unassembled WGS sequence"/>
</dbReference>
<keyword evidence="2" id="KW-1185">Reference proteome</keyword>
<name>A0ACC1S387_9HYPO</name>
<gene>
    <name evidence="1" type="ORF">NM208_g8999</name>
</gene>
<reference evidence="1" key="1">
    <citation type="submission" date="2022-08" db="EMBL/GenBank/DDBJ databases">
        <title>Genome Sequence of Fusarium decemcellulare.</title>
        <authorList>
            <person name="Buettner E."/>
        </authorList>
    </citation>
    <scope>NUCLEOTIDE SEQUENCE</scope>
    <source>
        <strain evidence="1">Babe19</strain>
    </source>
</reference>
<protein>
    <submittedName>
        <fullName evidence="1">Uncharacterized protein</fullName>
    </submittedName>
</protein>
<evidence type="ECO:0000313" key="2">
    <source>
        <dbReference type="Proteomes" id="UP001148629"/>
    </source>
</evidence>